<sequence>MQRSAQICWAPLCLHVFSGSVPLHVAAPPCLSRRGLDFLHGAPASHAHRSGSCQTFLRHSITSATFFG</sequence>
<proteinExistence type="predicted"/>
<organism evidence="2 3">
    <name type="scientific">Equus asinus</name>
    <name type="common">Donkey</name>
    <name type="synonym">Equus africanus asinus</name>
    <dbReference type="NCBI Taxonomy" id="9793"/>
    <lineage>
        <taxon>Eukaryota</taxon>
        <taxon>Metazoa</taxon>
        <taxon>Chordata</taxon>
        <taxon>Craniata</taxon>
        <taxon>Vertebrata</taxon>
        <taxon>Euteleostomi</taxon>
        <taxon>Mammalia</taxon>
        <taxon>Eutheria</taxon>
        <taxon>Laurasiatheria</taxon>
        <taxon>Perissodactyla</taxon>
        <taxon>Equidae</taxon>
        <taxon>Equus</taxon>
    </lineage>
</organism>
<protein>
    <recommendedName>
        <fullName evidence="4">Secreted protein</fullName>
    </recommendedName>
</protein>
<keyword evidence="3" id="KW-1185">Reference proteome</keyword>
<reference evidence="2" key="2">
    <citation type="submission" date="2025-08" db="UniProtKB">
        <authorList>
            <consortium name="Ensembl"/>
        </authorList>
    </citation>
    <scope>IDENTIFICATION</scope>
</reference>
<evidence type="ECO:0000256" key="1">
    <source>
        <dbReference type="SAM" id="SignalP"/>
    </source>
</evidence>
<feature type="signal peptide" evidence="1">
    <location>
        <begin position="1"/>
        <end position="26"/>
    </location>
</feature>
<keyword evidence="1" id="KW-0732">Signal</keyword>
<dbReference type="Ensembl" id="ENSEAST00005023900.2">
    <property type="protein sequence ID" value="ENSEASP00005022027.1"/>
    <property type="gene ID" value="ENSEASG00005015044.2"/>
</dbReference>
<dbReference type="Proteomes" id="UP000694387">
    <property type="component" value="Chromosome 2"/>
</dbReference>
<feature type="chain" id="PRO_5034567367" description="Secreted protein" evidence="1">
    <location>
        <begin position="27"/>
        <end position="68"/>
    </location>
</feature>
<evidence type="ECO:0000313" key="2">
    <source>
        <dbReference type="Ensembl" id="ENSEASP00005022027.1"/>
    </source>
</evidence>
<evidence type="ECO:0008006" key="4">
    <source>
        <dbReference type="Google" id="ProtNLM"/>
    </source>
</evidence>
<dbReference type="AlphaFoldDB" id="A0A8C4M5S4"/>
<reference evidence="2 3" key="1">
    <citation type="journal article" date="2020" name="Nat. Commun.">
        <title>Donkey genomes provide new insights into domestication and selection for coat color.</title>
        <authorList>
            <person name="Wang"/>
            <person name="C."/>
            <person name="Li"/>
            <person name="H."/>
            <person name="Guo"/>
            <person name="Y."/>
            <person name="Huang"/>
            <person name="J."/>
            <person name="Sun"/>
            <person name="Y."/>
            <person name="Min"/>
            <person name="J."/>
            <person name="Wang"/>
            <person name="J."/>
            <person name="Fang"/>
            <person name="X."/>
            <person name="Zhao"/>
            <person name="Z."/>
            <person name="Wang"/>
            <person name="S."/>
            <person name="Zhang"/>
            <person name="Y."/>
            <person name="Liu"/>
            <person name="Q."/>
            <person name="Jiang"/>
            <person name="Q."/>
            <person name="Wang"/>
            <person name="X."/>
            <person name="Guo"/>
            <person name="Y."/>
            <person name="Yang"/>
            <person name="C."/>
            <person name="Wang"/>
            <person name="Y."/>
            <person name="Tian"/>
            <person name="F."/>
            <person name="Zhuang"/>
            <person name="G."/>
            <person name="Fan"/>
            <person name="Y."/>
            <person name="Gao"/>
            <person name="Q."/>
            <person name="Li"/>
            <person name="Y."/>
            <person name="Ju"/>
            <person name="Z."/>
            <person name="Li"/>
            <person name="J."/>
            <person name="Li"/>
            <person name="R."/>
            <person name="Hou"/>
            <person name="M."/>
            <person name="Yang"/>
            <person name="G."/>
            <person name="Liu"/>
            <person name="G."/>
            <person name="Liu"/>
            <person name="W."/>
            <person name="Guo"/>
            <person name="J."/>
            <person name="Pan"/>
            <person name="S."/>
            <person name="Fan"/>
            <person name="G."/>
            <person name="Zhang"/>
            <person name="W."/>
            <person name="Zhang"/>
            <person name="R."/>
            <person name="Yu"/>
            <person name="J."/>
            <person name="Zhang"/>
            <person name="X."/>
            <person name="Yin"/>
            <person name="Q."/>
            <person name="Ji"/>
            <person name="C."/>
            <person name="Jin"/>
            <person name="Y."/>
            <person name="Yue"/>
            <person name="G."/>
            <person name="Liu"/>
            <person name="M."/>
            <person name="Xu"/>
            <person name="J."/>
            <person name="Liu"/>
            <person name="S."/>
            <person name="Jordana"/>
            <person name="J."/>
            <person name="Noce"/>
            <person name="A."/>
            <person name="Amills"/>
            <person name="M."/>
            <person name="Wu"/>
            <person name="D.D."/>
            <person name="Li"/>
            <person name="S."/>
            <person name="Zhou"/>
            <person name="X. and Zhong"/>
            <person name="J."/>
        </authorList>
    </citation>
    <scope>NUCLEOTIDE SEQUENCE [LARGE SCALE GENOMIC DNA]</scope>
</reference>
<evidence type="ECO:0000313" key="3">
    <source>
        <dbReference type="Proteomes" id="UP000694387"/>
    </source>
</evidence>
<name>A0A8C4M5S4_EQUAS</name>
<reference evidence="2" key="3">
    <citation type="submission" date="2025-09" db="UniProtKB">
        <authorList>
            <consortium name="Ensembl"/>
        </authorList>
    </citation>
    <scope>IDENTIFICATION</scope>
</reference>
<accession>A0A8C4M5S4</accession>